<dbReference type="Proteomes" id="UP001589575">
    <property type="component" value="Unassembled WGS sequence"/>
</dbReference>
<comment type="caution">
    <text evidence="3">The sequence shown here is derived from an EMBL/GenBank/DDBJ whole genome shotgun (WGS) entry which is preliminary data.</text>
</comment>
<dbReference type="EMBL" id="JBHMFI010000023">
    <property type="protein sequence ID" value="MFB9075702.1"/>
    <property type="molecule type" value="Genomic_DNA"/>
</dbReference>
<evidence type="ECO:0000256" key="1">
    <source>
        <dbReference type="SAM" id="MobiDB-lite"/>
    </source>
</evidence>
<protein>
    <submittedName>
        <fullName evidence="3">Uncharacterized protein</fullName>
    </submittedName>
</protein>
<feature type="region of interest" description="Disordered" evidence="1">
    <location>
        <begin position="50"/>
        <end position="71"/>
    </location>
</feature>
<proteinExistence type="predicted"/>
<name>A0ABV5G9S6_9MICC</name>
<gene>
    <name evidence="2" type="ORF">ACFFX0_30345</name>
    <name evidence="3" type="ORF">ACFFX0_32870</name>
</gene>
<sequence length="96" mass="10377">MPSSAEATTKASTCSARSPGNTMNGIGPSWSDRFNHWPTMSKVRLSRLNNGSETCLTGPPSSIRASSHQPTSSMHTWSSVTLLILSVQRWNSVVKT</sequence>
<organism evidence="3 4">
    <name type="scientific">Citricoccus parietis</name>
    <dbReference type="NCBI Taxonomy" id="592307"/>
    <lineage>
        <taxon>Bacteria</taxon>
        <taxon>Bacillati</taxon>
        <taxon>Actinomycetota</taxon>
        <taxon>Actinomycetes</taxon>
        <taxon>Micrococcales</taxon>
        <taxon>Micrococcaceae</taxon>
        <taxon>Citricoccus</taxon>
    </lineage>
</organism>
<keyword evidence="4" id="KW-1185">Reference proteome</keyword>
<feature type="compositionally biased region" description="Polar residues" evidence="1">
    <location>
        <begin position="1"/>
        <end position="24"/>
    </location>
</feature>
<dbReference type="EMBL" id="JBHMFI010000023">
    <property type="protein sequence ID" value="MFB9075242.1"/>
    <property type="molecule type" value="Genomic_DNA"/>
</dbReference>
<feature type="region of interest" description="Disordered" evidence="1">
    <location>
        <begin position="1"/>
        <end position="31"/>
    </location>
</feature>
<evidence type="ECO:0000313" key="3">
    <source>
        <dbReference type="EMBL" id="MFB9075702.1"/>
    </source>
</evidence>
<evidence type="ECO:0000313" key="2">
    <source>
        <dbReference type="EMBL" id="MFB9075242.1"/>
    </source>
</evidence>
<accession>A0ABV5G9S6</accession>
<evidence type="ECO:0000313" key="4">
    <source>
        <dbReference type="Proteomes" id="UP001589575"/>
    </source>
</evidence>
<reference evidence="3 4" key="1">
    <citation type="submission" date="2024-09" db="EMBL/GenBank/DDBJ databases">
        <authorList>
            <person name="Sun Q."/>
            <person name="Mori K."/>
        </authorList>
    </citation>
    <scope>NUCLEOTIDE SEQUENCE [LARGE SCALE GENOMIC DNA]</scope>
    <source>
        <strain evidence="3 4">CCM 7609</strain>
    </source>
</reference>